<name>A0A8H5HHM6_9AGAR</name>
<dbReference type="Pfam" id="PF12937">
    <property type="entry name" value="F-box-like"/>
    <property type="match status" value="1"/>
</dbReference>
<feature type="domain" description="F-box" evidence="1">
    <location>
        <begin position="4"/>
        <end position="50"/>
    </location>
</feature>
<dbReference type="SUPFAM" id="SSF81383">
    <property type="entry name" value="F-box domain"/>
    <property type="match status" value="1"/>
</dbReference>
<organism evidence="2 3">
    <name type="scientific">Tricholomella constricta</name>
    <dbReference type="NCBI Taxonomy" id="117010"/>
    <lineage>
        <taxon>Eukaryota</taxon>
        <taxon>Fungi</taxon>
        <taxon>Dikarya</taxon>
        <taxon>Basidiomycota</taxon>
        <taxon>Agaricomycotina</taxon>
        <taxon>Agaricomycetes</taxon>
        <taxon>Agaricomycetidae</taxon>
        <taxon>Agaricales</taxon>
        <taxon>Tricholomatineae</taxon>
        <taxon>Lyophyllaceae</taxon>
        <taxon>Tricholomella</taxon>
    </lineage>
</organism>
<dbReference type="AlphaFoldDB" id="A0A8H5HHM6"/>
<reference evidence="2 3" key="1">
    <citation type="journal article" date="2020" name="ISME J.">
        <title>Uncovering the hidden diversity of litter-decomposition mechanisms in mushroom-forming fungi.</title>
        <authorList>
            <person name="Floudas D."/>
            <person name="Bentzer J."/>
            <person name="Ahren D."/>
            <person name="Johansson T."/>
            <person name="Persson P."/>
            <person name="Tunlid A."/>
        </authorList>
    </citation>
    <scope>NUCLEOTIDE SEQUENCE [LARGE SCALE GENOMIC DNA]</scope>
    <source>
        <strain evidence="2 3">CBS 661.87</strain>
    </source>
</reference>
<dbReference type="Gene3D" id="1.20.1280.50">
    <property type="match status" value="1"/>
</dbReference>
<dbReference type="InterPro" id="IPR001810">
    <property type="entry name" value="F-box_dom"/>
</dbReference>
<dbReference type="SMART" id="SM00256">
    <property type="entry name" value="FBOX"/>
    <property type="match status" value="1"/>
</dbReference>
<comment type="caution">
    <text evidence="2">The sequence shown here is derived from an EMBL/GenBank/DDBJ whole genome shotgun (WGS) entry which is preliminary data.</text>
</comment>
<evidence type="ECO:0000313" key="2">
    <source>
        <dbReference type="EMBL" id="KAF5383538.1"/>
    </source>
</evidence>
<evidence type="ECO:0000313" key="3">
    <source>
        <dbReference type="Proteomes" id="UP000565441"/>
    </source>
</evidence>
<dbReference type="OrthoDB" id="3211970at2759"/>
<sequence length="514" mass="57160">MQDNSAIMLLPAELIMDILSYLDVPDILTIRKTCNTFMHITQTRFIWLHLLRWQPENLPLSSHLSIRATVRILHPFWCFYPHPSYPNHLPPPWVGSGLILFAFWASFTSPYPPTIIHIGCSEIWSSSSAVPLLLTPWCFIAWDLEVSAFSSMHRLEMYSELSHANSHFDFQHLHTLVSPVAQLARTIEPKLKIMILSSPNTVDVVVANTLDIPSSPDTAAKIIETRMSISTQTNDLDELLNGLVSSRVMGPYVVLFKSRSIELHPLAAEDNLQPHTPPASRRGLSVLKHQFPAVTFRSLSSSDCTWTPENLTFSFFGYDFLQGIFHYEVRVSFTSALPDGALLDVGCVGLYAMADNINMSVHFPLISPASLTYLKPQLWQEKLGVSSGASYTPAGHTGALSTRMDVFGRTDSLAGPNASSRGFVSAMVLGPQGKRAVWVERKRGSTVREVLVWAQSPAAPRDTFASVMIPRRAVYRIESYDLREDLTHCAIGEVTGRVVLGNWAGDVFILGLDP</sequence>
<proteinExistence type="predicted"/>
<protein>
    <recommendedName>
        <fullName evidence="1">F-box domain-containing protein</fullName>
    </recommendedName>
</protein>
<dbReference type="InterPro" id="IPR036047">
    <property type="entry name" value="F-box-like_dom_sf"/>
</dbReference>
<dbReference type="Proteomes" id="UP000565441">
    <property type="component" value="Unassembled WGS sequence"/>
</dbReference>
<evidence type="ECO:0000259" key="1">
    <source>
        <dbReference type="PROSITE" id="PS50181"/>
    </source>
</evidence>
<dbReference type="EMBL" id="JAACJP010000006">
    <property type="protein sequence ID" value="KAF5383538.1"/>
    <property type="molecule type" value="Genomic_DNA"/>
</dbReference>
<dbReference type="PROSITE" id="PS50181">
    <property type="entry name" value="FBOX"/>
    <property type="match status" value="1"/>
</dbReference>
<gene>
    <name evidence="2" type="ORF">D9615_003831</name>
</gene>
<accession>A0A8H5HHM6</accession>
<keyword evidence="3" id="KW-1185">Reference proteome</keyword>